<dbReference type="STRING" id="1618550.UT39_C0005G0012"/>
<dbReference type="GO" id="GO:0019843">
    <property type="term" value="F:rRNA binding"/>
    <property type="evidence" value="ECO:0007669"/>
    <property type="project" value="UniProtKB-KW"/>
</dbReference>
<keyword evidence="5" id="KW-0687">Ribonucleoprotein</keyword>
<dbReference type="GO" id="GO:0022625">
    <property type="term" value="C:cytosolic large ribosomal subunit"/>
    <property type="evidence" value="ECO:0007669"/>
    <property type="project" value="TreeGrafter"/>
</dbReference>
<evidence type="ECO:0000256" key="1">
    <source>
        <dbReference type="ARBA" id="ARBA00006540"/>
    </source>
</evidence>
<protein>
    <recommendedName>
        <fullName evidence="6">50S ribosomal protein L3</fullName>
    </recommendedName>
</protein>
<dbReference type="SUPFAM" id="SSF50447">
    <property type="entry name" value="Translation proteins"/>
    <property type="match status" value="1"/>
</dbReference>
<gene>
    <name evidence="8" type="ORF">UT39_C0005G0012</name>
</gene>
<feature type="region of interest" description="Disordered" evidence="7">
    <location>
        <begin position="121"/>
        <end position="155"/>
    </location>
</feature>
<reference evidence="8 9" key="1">
    <citation type="journal article" date="2015" name="Nature">
        <title>rRNA introns, odd ribosomes, and small enigmatic genomes across a large radiation of phyla.</title>
        <authorList>
            <person name="Brown C.T."/>
            <person name="Hug L.A."/>
            <person name="Thomas B.C."/>
            <person name="Sharon I."/>
            <person name="Castelle C.J."/>
            <person name="Singh A."/>
            <person name="Wilkins M.J."/>
            <person name="Williams K.H."/>
            <person name="Banfield J.F."/>
        </authorList>
    </citation>
    <scope>NUCLEOTIDE SEQUENCE [LARGE SCALE GENOMIC DNA]</scope>
</reference>
<dbReference type="GO" id="GO:0006412">
    <property type="term" value="P:translation"/>
    <property type="evidence" value="ECO:0007669"/>
    <property type="project" value="UniProtKB-UniRule"/>
</dbReference>
<evidence type="ECO:0000313" key="8">
    <source>
        <dbReference type="EMBL" id="KKR11577.1"/>
    </source>
</evidence>
<feature type="region of interest" description="Disordered" evidence="7">
    <location>
        <begin position="209"/>
        <end position="270"/>
    </location>
</feature>
<keyword evidence="4 8" id="KW-0689">Ribosomal protein</keyword>
<dbReference type="Proteomes" id="UP000034246">
    <property type="component" value="Unassembled WGS sequence"/>
</dbReference>
<dbReference type="PANTHER" id="PTHR11229">
    <property type="entry name" value="50S RIBOSOMAL PROTEIN L3"/>
    <property type="match status" value="1"/>
</dbReference>
<dbReference type="Gene3D" id="2.40.30.10">
    <property type="entry name" value="Translation factors"/>
    <property type="match status" value="1"/>
</dbReference>
<evidence type="ECO:0000256" key="3">
    <source>
        <dbReference type="ARBA" id="ARBA00022884"/>
    </source>
</evidence>
<sequence length="270" mass="29166">MGAVYVKDRRFPVTWIKVGPCVVTNVKNIEKDGYIAVQLGAGSKKSKSLTKPLQNHLKNVIKDKEAPRYLKEIRVESDTELKVGDLIKVGDVLKSGDVVAITGISKGKGFAGVVKRWGFHGGPKTHGQSDRERAPGSIGQRTTPGRVYKGKKMGGRMGSDQVTLKNLSVIDVDEKENTIAVVGAVPGIFGGLLFIKKIGEGGVKVEKSEVETKSSADNKEEIKEAESQELTSETPKEAAESGVNSNEEKKENPQVQVAAGEQKEKVEDKK</sequence>
<accession>A0A0G0RD10</accession>
<dbReference type="PANTHER" id="PTHR11229:SF16">
    <property type="entry name" value="LARGE RIBOSOMAL SUBUNIT PROTEIN UL3C"/>
    <property type="match status" value="1"/>
</dbReference>
<evidence type="ECO:0000256" key="4">
    <source>
        <dbReference type="ARBA" id="ARBA00022980"/>
    </source>
</evidence>
<comment type="similarity">
    <text evidence="1">Belongs to the universal ribosomal protein uL3 family.</text>
</comment>
<evidence type="ECO:0000256" key="7">
    <source>
        <dbReference type="SAM" id="MobiDB-lite"/>
    </source>
</evidence>
<organism evidence="8 9">
    <name type="scientific">Candidatus Woesebacteria bacterium GW2011_GWA1_39_21</name>
    <dbReference type="NCBI Taxonomy" id="1618550"/>
    <lineage>
        <taxon>Bacteria</taxon>
        <taxon>Candidatus Woeseibacteriota</taxon>
    </lineage>
</organism>
<dbReference type="InterPro" id="IPR019927">
    <property type="entry name" value="Ribosomal_uL3_bac/org-type"/>
</dbReference>
<evidence type="ECO:0000256" key="2">
    <source>
        <dbReference type="ARBA" id="ARBA00022730"/>
    </source>
</evidence>
<feature type="compositionally biased region" description="Basic and acidic residues" evidence="7">
    <location>
        <begin position="209"/>
        <end position="226"/>
    </location>
</feature>
<keyword evidence="2" id="KW-0699">rRNA-binding</keyword>
<dbReference type="PATRIC" id="fig|1618550.3.peg.391"/>
<dbReference type="EMBL" id="LBWP01000005">
    <property type="protein sequence ID" value="KKR11577.1"/>
    <property type="molecule type" value="Genomic_DNA"/>
</dbReference>
<evidence type="ECO:0000256" key="5">
    <source>
        <dbReference type="ARBA" id="ARBA00023274"/>
    </source>
</evidence>
<dbReference type="InterPro" id="IPR000597">
    <property type="entry name" value="Ribosomal_uL3"/>
</dbReference>
<evidence type="ECO:0000313" key="9">
    <source>
        <dbReference type="Proteomes" id="UP000034246"/>
    </source>
</evidence>
<evidence type="ECO:0000256" key="6">
    <source>
        <dbReference type="NCBIfam" id="TIGR03625"/>
    </source>
</evidence>
<dbReference type="NCBIfam" id="TIGR03625">
    <property type="entry name" value="L3_bact"/>
    <property type="match status" value="1"/>
</dbReference>
<dbReference type="FunFam" id="2.40.30.10:FF:000004">
    <property type="entry name" value="50S ribosomal protein L3"/>
    <property type="match status" value="1"/>
</dbReference>
<comment type="caution">
    <text evidence="8">The sequence shown here is derived from an EMBL/GenBank/DDBJ whole genome shotgun (WGS) entry which is preliminary data.</text>
</comment>
<dbReference type="Gene3D" id="3.30.160.810">
    <property type="match status" value="1"/>
</dbReference>
<dbReference type="InterPro" id="IPR009000">
    <property type="entry name" value="Transl_B-barrel_sf"/>
</dbReference>
<dbReference type="GO" id="GO:0003735">
    <property type="term" value="F:structural constituent of ribosome"/>
    <property type="evidence" value="ECO:0007669"/>
    <property type="project" value="UniProtKB-UniRule"/>
</dbReference>
<proteinExistence type="inferred from homology"/>
<name>A0A0G0RD10_9BACT</name>
<feature type="compositionally biased region" description="Basic and acidic residues" evidence="7">
    <location>
        <begin position="261"/>
        <end position="270"/>
    </location>
</feature>
<keyword evidence="3" id="KW-0694">RNA-binding</keyword>
<dbReference type="Pfam" id="PF00297">
    <property type="entry name" value="Ribosomal_L3"/>
    <property type="match status" value="1"/>
</dbReference>
<dbReference type="AlphaFoldDB" id="A0A0G0RD10"/>